<sequence>MRIFLNDEPYMIGDKEWQESVIDEGISDPKAISIALLGINDFMPVPFTTEIDDIYMDLDFNRVLLCSARTIQSVRDGKGNCEPQLIKSWSANQIEIQTYLGVLQSEAGVVYAYVFDSEGNPNSDGYAIEISSLPSEPKNFEVQ</sequence>
<protein>
    <submittedName>
        <fullName evidence="1">Uncharacterized protein</fullName>
    </submittedName>
</protein>
<organism evidence="1 2">
    <name type="scientific">Halovibrio salipaludis</name>
    <dbReference type="NCBI Taxonomy" id="2032626"/>
    <lineage>
        <taxon>Bacteria</taxon>
        <taxon>Pseudomonadati</taxon>
        <taxon>Pseudomonadota</taxon>
        <taxon>Gammaproteobacteria</taxon>
        <taxon>Oceanospirillales</taxon>
        <taxon>Halomonadaceae</taxon>
        <taxon>Halovibrio</taxon>
    </lineage>
</organism>
<dbReference type="Proteomes" id="UP000218896">
    <property type="component" value="Unassembled WGS sequence"/>
</dbReference>
<gene>
    <name evidence="1" type="ORF">CK501_06550</name>
</gene>
<evidence type="ECO:0000313" key="2">
    <source>
        <dbReference type="Proteomes" id="UP000218896"/>
    </source>
</evidence>
<dbReference type="EMBL" id="NSKD01000002">
    <property type="protein sequence ID" value="PAU81215.1"/>
    <property type="molecule type" value="Genomic_DNA"/>
</dbReference>
<name>A0A2A2F9E9_9GAMM</name>
<evidence type="ECO:0000313" key="1">
    <source>
        <dbReference type="EMBL" id="PAU81215.1"/>
    </source>
</evidence>
<reference evidence="1 2" key="1">
    <citation type="submission" date="2017-08" db="EMBL/GenBank/DDBJ databases">
        <title>Halovibrio sewagensis sp. nov., isolated from wastewater of high salinity.</title>
        <authorList>
            <person name="Dong X."/>
            <person name="Zhang G."/>
        </authorList>
    </citation>
    <scope>NUCLEOTIDE SEQUENCE [LARGE SCALE GENOMIC DNA]</scope>
    <source>
        <strain evidence="1 2">YL5-2</strain>
    </source>
</reference>
<comment type="caution">
    <text evidence="1">The sequence shown here is derived from an EMBL/GenBank/DDBJ whole genome shotgun (WGS) entry which is preliminary data.</text>
</comment>
<keyword evidence="2" id="KW-1185">Reference proteome</keyword>
<dbReference type="AlphaFoldDB" id="A0A2A2F9E9"/>
<accession>A0A2A2F9E9</accession>
<proteinExistence type="predicted"/>